<name>A0ABR9XY00_9STAP</name>
<proteinExistence type="predicted"/>
<gene>
    <name evidence="1" type="ORF">IR135_04170</name>
</gene>
<accession>A0ABR9XY00</accession>
<protein>
    <recommendedName>
        <fullName evidence="3">DUF4065 domain-containing protein</fullName>
    </recommendedName>
</protein>
<sequence>MNNDIFKLNRNVFNTPLEVGLRVLNILNELKSVPIDINRLIIYDYFVLHANDFNENYESLHPAIPHRTGEIIIKRKIIQEGIQLMYAKDLIDIKYTENGIYYSANELTSAFLNYFDSTYETELIKNAQIVINEFKYYSEQKLSEYVNDNLSNWGSEFSRESLIRTWLDEY</sequence>
<evidence type="ECO:0008006" key="3">
    <source>
        <dbReference type="Google" id="ProtNLM"/>
    </source>
</evidence>
<dbReference type="Pfam" id="PF20288">
    <property type="entry name" value="MC2"/>
    <property type="match status" value="1"/>
</dbReference>
<evidence type="ECO:0000313" key="1">
    <source>
        <dbReference type="EMBL" id="MBF0753458.1"/>
    </source>
</evidence>
<comment type="caution">
    <text evidence="1">The sequence shown here is derived from an EMBL/GenBank/DDBJ whole genome shotgun (WGS) entry which is preliminary data.</text>
</comment>
<dbReference type="InterPro" id="IPR046904">
    <property type="entry name" value="ABC-3C_MC2"/>
</dbReference>
<dbReference type="EMBL" id="JADGLW010000002">
    <property type="protein sequence ID" value="MBF0753458.1"/>
    <property type="molecule type" value="Genomic_DNA"/>
</dbReference>
<reference evidence="1 2" key="1">
    <citation type="submission" date="2020-10" db="EMBL/GenBank/DDBJ databases">
        <title>Mouse Oral microbiota.</title>
        <authorList>
            <person name="Joseph S."/>
            <person name="Aduse-Opoku J."/>
        </authorList>
    </citation>
    <scope>NUCLEOTIDE SEQUENCE [LARGE SCALE GENOMIC DNA]</scope>
    <source>
        <strain evidence="1 2">19428wE5_W307</strain>
    </source>
</reference>
<organism evidence="1 2">
    <name type="scientific">Jeotgalicoccus nanhaiensis</name>
    <dbReference type="NCBI Taxonomy" id="568603"/>
    <lineage>
        <taxon>Bacteria</taxon>
        <taxon>Bacillati</taxon>
        <taxon>Bacillota</taxon>
        <taxon>Bacilli</taxon>
        <taxon>Bacillales</taxon>
        <taxon>Staphylococcaceae</taxon>
        <taxon>Jeotgalicoccus</taxon>
    </lineage>
</organism>
<keyword evidence="2" id="KW-1185">Reference proteome</keyword>
<dbReference type="Proteomes" id="UP000647980">
    <property type="component" value="Unassembled WGS sequence"/>
</dbReference>
<evidence type="ECO:0000313" key="2">
    <source>
        <dbReference type="Proteomes" id="UP000647980"/>
    </source>
</evidence>
<dbReference type="RefSeq" id="WP_135096970.1">
    <property type="nucleotide sequence ID" value="NZ_JADGLW010000002.1"/>
</dbReference>